<dbReference type="Gene3D" id="3.40.50.1820">
    <property type="entry name" value="alpha/beta hydrolase"/>
    <property type="match status" value="1"/>
</dbReference>
<dbReference type="PANTHER" id="PTHR48081:SF8">
    <property type="entry name" value="ALPHA_BETA HYDROLASE FOLD-3 DOMAIN-CONTAINING PROTEIN-RELATED"/>
    <property type="match status" value="1"/>
</dbReference>
<dbReference type="GO" id="GO:0016787">
    <property type="term" value="F:hydrolase activity"/>
    <property type="evidence" value="ECO:0007669"/>
    <property type="project" value="UniProtKB-KW"/>
</dbReference>
<dbReference type="InterPro" id="IPR013094">
    <property type="entry name" value="AB_hydrolase_3"/>
</dbReference>
<protein>
    <recommendedName>
        <fullName evidence="2">Alpha/beta hydrolase fold-3 domain-containing protein</fullName>
    </recommendedName>
</protein>
<dbReference type="Proteomes" id="UP001310594">
    <property type="component" value="Unassembled WGS sequence"/>
</dbReference>
<sequence length="301" mass="33235">MPEGLEATVQAFNGLMTSMAGKLPSTPSGIITRDEQVNPNVKVRIYHPRQQHEAPLPLVVFCHGGGWIAGNLDTEDHTCRTMCGEVKCIVVSIEYRLATQKFPLPIDDCLAGYQWAYENASELGADQSRFLVCGGSAGGALALAVAYHLINKRQKDRIRGLILMAPMCLHPDTVPPKYSHLHRSMVELSGDIPFVTTEMVLSSYDLLGARPPYTDETKEWFPAMLGSDALQDMPKTYIVNCEIECMRDDGAVLEAELSDAGVGVKRDVMPGLPHYSWSFPLEKAGQGFRRNLVEGIKWVLE</sequence>
<dbReference type="AlphaFoldDB" id="A0AAN7W9X7"/>
<evidence type="ECO:0000313" key="4">
    <source>
        <dbReference type="Proteomes" id="UP001310594"/>
    </source>
</evidence>
<gene>
    <name evidence="3" type="ORF">LTR97_004235</name>
</gene>
<keyword evidence="1" id="KW-0378">Hydrolase</keyword>
<evidence type="ECO:0000259" key="2">
    <source>
        <dbReference type="Pfam" id="PF07859"/>
    </source>
</evidence>
<dbReference type="PANTHER" id="PTHR48081">
    <property type="entry name" value="AB HYDROLASE SUPERFAMILY PROTEIN C4A8.06C"/>
    <property type="match status" value="1"/>
</dbReference>
<reference evidence="3" key="1">
    <citation type="submission" date="2023-08" db="EMBL/GenBank/DDBJ databases">
        <title>Black Yeasts Isolated from many extreme environments.</title>
        <authorList>
            <person name="Coleine C."/>
            <person name="Stajich J.E."/>
            <person name="Selbmann L."/>
        </authorList>
    </citation>
    <scope>NUCLEOTIDE SEQUENCE</scope>
    <source>
        <strain evidence="3">CCFEE 5810</strain>
    </source>
</reference>
<comment type="caution">
    <text evidence="3">The sequence shown here is derived from an EMBL/GenBank/DDBJ whole genome shotgun (WGS) entry which is preliminary data.</text>
</comment>
<dbReference type="InterPro" id="IPR050300">
    <property type="entry name" value="GDXG_lipolytic_enzyme"/>
</dbReference>
<dbReference type="Pfam" id="PF07859">
    <property type="entry name" value="Abhydrolase_3"/>
    <property type="match status" value="1"/>
</dbReference>
<accession>A0AAN7W9X7</accession>
<feature type="domain" description="Alpha/beta hydrolase fold-3" evidence="2">
    <location>
        <begin position="59"/>
        <end position="275"/>
    </location>
</feature>
<organism evidence="3 4">
    <name type="scientific">Elasticomyces elasticus</name>
    <dbReference type="NCBI Taxonomy" id="574655"/>
    <lineage>
        <taxon>Eukaryota</taxon>
        <taxon>Fungi</taxon>
        <taxon>Dikarya</taxon>
        <taxon>Ascomycota</taxon>
        <taxon>Pezizomycotina</taxon>
        <taxon>Dothideomycetes</taxon>
        <taxon>Dothideomycetidae</taxon>
        <taxon>Mycosphaerellales</taxon>
        <taxon>Teratosphaeriaceae</taxon>
        <taxon>Elasticomyces</taxon>
    </lineage>
</organism>
<evidence type="ECO:0000256" key="1">
    <source>
        <dbReference type="ARBA" id="ARBA00022801"/>
    </source>
</evidence>
<name>A0AAN7W9X7_9PEZI</name>
<evidence type="ECO:0000313" key="3">
    <source>
        <dbReference type="EMBL" id="KAK5703286.1"/>
    </source>
</evidence>
<dbReference type="InterPro" id="IPR029058">
    <property type="entry name" value="AB_hydrolase_fold"/>
</dbReference>
<dbReference type="SUPFAM" id="SSF53474">
    <property type="entry name" value="alpha/beta-Hydrolases"/>
    <property type="match status" value="1"/>
</dbReference>
<proteinExistence type="predicted"/>
<dbReference type="EMBL" id="JAVRQU010000005">
    <property type="protein sequence ID" value="KAK5703286.1"/>
    <property type="molecule type" value="Genomic_DNA"/>
</dbReference>